<evidence type="ECO:0000313" key="2">
    <source>
        <dbReference type="EMBL" id="SUQ09727.1"/>
    </source>
</evidence>
<organism evidence="2 3">
    <name type="scientific">Suttonella ornithocola</name>
    <dbReference type="NCBI Taxonomy" id="279832"/>
    <lineage>
        <taxon>Bacteria</taxon>
        <taxon>Pseudomonadati</taxon>
        <taxon>Pseudomonadota</taxon>
        <taxon>Gammaproteobacteria</taxon>
        <taxon>Cardiobacteriales</taxon>
        <taxon>Cardiobacteriaceae</taxon>
        <taxon>Suttonella</taxon>
    </lineage>
</organism>
<dbReference type="OrthoDB" id="5786149at2"/>
<sequence length="333" mass="37875">MRVAPGEVSQLEEVLASNQAILGWAKLEGVHHAGVTQAEIKAQLRHHADYYANGEASIAQAAGSIYRFLHEIKAGDYLLIPDEKDFYIAKAVGEGPVYLADKVAEDSAYRWNIEFLNDKQPIFRKNAPDNIQTALGHRQTVTSANNCLEDIPLVLSQNLLLNFRKNAYEFYHQQTLQVLCSPDLQLLHLKGMIADLLPKGSILPGDLEVYQKTSDIIWTTHDIFDDFSLNLIIKILPNRADSPIDVDELHQILEEIQTQIKELRVEEFADTPIILMVITTGEFTESCRQEEKSLAQDKFLAIKLIDREQFAKAYSEYLKATLSRRYPNLKYFK</sequence>
<accession>A0A380RAM0</accession>
<protein>
    <submittedName>
        <fullName evidence="2">Uncharacterized protein</fullName>
    </submittedName>
</protein>
<dbReference type="AlphaFoldDB" id="A0A380RAM0"/>
<evidence type="ECO:0000313" key="1">
    <source>
        <dbReference type="EMBL" id="SUO95331.1"/>
    </source>
</evidence>
<proteinExistence type="predicted"/>
<evidence type="ECO:0000313" key="3">
    <source>
        <dbReference type="Proteomes" id="UP000254601"/>
    </source>
</evidence>
<keyword evidence="3" id="KW-1185">Reference proteome</keyword>
<dbReference type="EMBL" id="UHIC01000002">
    <property type="protein sequence ID" value="SUQ09727.1"/>
    <property type="molecule type" value="Genomic_DNA"/>
</dbReference>
<gene>
    <name evidence="1" type="ORF">NCTC13337_01230</name>
    <name evidence="2" type="ORF">NCTC13337_02720</name>
</gene>
<reference evidence="2 3" key="1">
    <citation type="submission" date="2018-06" db="EMBL/GenBank/DDBJ databases">
        <authorList>
            <consortium name="Pathogen Informatics"/>
            <person name="Doyle S."/>
        </authorList>
    </citation>
    <scope>NUCLEOTIDE SEQUENCE [LARGE SCALE GENOMIC DNA]</scope>
    <source>
        <strain evidence="2 3">NCTC13337</strain>
    </source>
</reference>
<dbReference type="EMBL" id="UHIC01000001">
    <property type="protein sequence ID" value="SUO95331.1"/>
    <property type="molecule type" value="Genomic_DNA"/>
</dbReference>
<name>A0A380RAM0_9GAMM</name>
<dbReference type="Proteomes" id="UP000254601">
    <property type="component" value="Unassembled WGS sequence"/>
</dbReference>